<organism evidence="4 5">
    <name type="scientific">Mucilaginibacter myungsuensis</name>
    <dbReference type="NCBI Taxonomy" id="649104"/>
    <lineage>
        <taxon>Bacteria</taxon>
        <taxon>Pseudomonadati</taxon>
        <taxon>Bacteroidota</taxon>
        <taxon>Sphingobacteriia</taxon>
        <taxon>Sphingobacteriales</taxon>
        <taxon>Sphingobacteriaceae</taxon>
        <taxon>Mucilaginibacter</taxon>
    </lineage>
</organism>
<dbReference type="InterPro" id="IPR049712">
    <property type="entry name" value="Poly_export"/>
</dbReference>
<feature type="domain" description="Soluble ligand binding" evidence="3">
    <location>
        <begin position="112"/>
        <end position="163"/>
    </location>
</feature>
<accession>A0A929PVY9</accession>
<evidence type="ECO:0000313" key="4">
    <source>
        <dbReference type="EMBL" id="MBE9660815.1"/>
    </source>
</evidence>
<evidence type="ECO:0000313" key="5">
    <source>
        <dbReference type="Proteomes" id="UP000622475"/>
    </source>
</evidence>
<dbReference type="InterPro" id="IPR019554">
    <property type="entry name" value="Soluble_ligand-bd"/>
</dbReference>
<protein>
    <submittedName>
        <fullName evidence="4">Polysaccharide biosynthesis/export family protein</fullName>
    </submittedName>
</protein>
<gene>
    <name evidence="4" type="ORF">IRJ16_02880</name>
</gene>
<keyword evidence="1" id="KW-0732">Signal</keyword>
<dbReference type="EMBL" id="JADFFL010000001">
    <property type="protein sequence ID" value="MBE9660815.1"/>
    <property type="molecule type" value="Genomic_DNA"/>
</dbReference>
<dbReference type="PANTHER" id="PTHR33619">
    <property type="entry name" value="POLYSACCHARIDE EXPORT PROTEIN GFCE-RELATED"/>
    <property type="match status" value="1"/>
</dbReference>
<dbReference type="PANTHER" id="PTHR33619:SF3">
    <property type="entry name" value="POLYSACCHARIDE EXPORT PROTEIN GFCE-RELATED"/>
    <property type="match status" value="1"/>
</dbReference>
<dbReference type="InterPro" id="IPR003715">
    <property type="entry name" value="Poly_export_N"/>
</dbReference>
<dbReference type="Gene3D" id="3.10.560.10">
    <property type="entry name" value="Outer membrane lipoprotein wza domain like"/>
    <property type="match status" value="2"/>
</dbReference>
<dbReference type="Proteomes" id="UP000622475">
    <property type="component" value="Unassembled WGS sequence"/>
</dbReference>
<evidence type="ECO:0000256" key="1">
    <source>
        <dbReference type="ARBA" id="ARBA00022729"/>
    </source>
</evidence>
<name>A0A929PVY9_9SPHI</name>
<dbReference type="Gene3D" id="3.30.1950.10">
    <property type="entry name" value="wza like domain"/>
    <property type="match status" value="1"/>
</dbReference>
<feature type="domain" description="Polysaccharide export protein N-terminal" evidence="2">
    <location>
        <begin position="17"/>
        <end position="107"/>
    </location>
</feature>
<dbReference type="Pfam" id="PF10531">
    <property type="entry name" value="SLBB"/>
    <property type="match status" value="1"/>
</dbReference>
<evidence type="ECO:0000259" key="2">
    <source>
        <dbReference type="Pfam" id="PF02563"/>
    </source>
</evidence>
<dbReference type="RefSeq" id="WP_194110005.1">
    <property type="nucleotide sequence ID" value="NZ_JADFFL010000001.1"/>
</dbReference>
<evidence type="ECO:0000259" key="3">
    <source>
        <dbReference type="Pfam" id="PF10531"/>
    </source>
</evidence>
<reference evidence="4" key="1">
    <citation type="submission" date="2020-10" db="EMBL/GenBank/DDBJ databases">
        <title>Mucilaginibacter mali sp. nov., isolated from rhizosphere soil of apple orchard.</title>
        <authorList>
            <person name="Lee J.-S."/>
            <person name="Kim H.S."/>
            <person name="Kim J.-S."/>
        </authorList>
    </citation>
    <scope>NUCLEOTIDE SEQUENCE</scope>
    <source>
        <strain evidence="4">KCTC 22746</strain>
    </source>
</reference>
<comment type="caution">
    <text evidence="4">The sequence shown here is derived from an EMBL/GenBank/DDBJ whole genome shotgun (WGS) entry which is preliminary data.</text>
</comment>
<dbReference type="Pfam" id="PF02563">
    <property type="entry name" value="Poly_export"/>
    <property type="match status" value="1"/>
</dbReference>
<sequence>MFEQKNYSRADSSIKQAQQYKYLIKPDDILQVRNLQDRKFLSNESTATGGGTQTGGQTFQVDEEGLVTLPVVGRVNVAGLTRQQAEKKMQKLYTDSLFKNAIIELKITNLQVRVFGEVGAQGNYPLLKEKTSLIDVLGQAGGLNKTADEKTVRIIRGAGHEEIMFDLSNKNTLSDPRLTLQNDDIIVIAQNKRAVRDDKVQSFSTVAQPSLLLLNTALIILSLFR</sequence>
<dbReference type="AlphaFoldDB" id="A0A929PVY9"/>
<proteinExistence type="predicted"/>
<dbReference type="GO" id="GO:0015159">
    <property type="term" value="F:polysaccharide transmembrane transporter activity"/>
    <property type="evidence" value="ECO:0007669"/>
    <property type="project" value="InterPro"/>
</dbReference>
<keyword evidence="5" id="KW-1185">Reference proteome</keyword>